<dbReference type="SUPFAM" id="SSF88659">
    <property type="entry name" value="Sigma3 and sigma4 domains of RNA polymerase sigma factors"/>
    <property type="match status" value="1"/>
</dbReference>
<reference evidence="2 3" key="1">
    <citation type="submission" date="2018-06" db="EMBL/GenBank/DDBJ databases">
        <authorList>
            <person name="Strepis N."/>
        </authorList>
    </citation>
    <scope>NUCLEOTIDE SEQUENCE [LARGE SCALE GENOMIC DNA]</scope>
    <source>
        <strain evidence="2">LUCI</strain>
    </source>
</reference>
<keyword evidence="3" id="KW-1185">Reference proteome</keyword>
<dbReference type="InterPro" id="IPR002852">
    <property type="entry name" value="UPF0251"/>
</dbReference>
<name>A0A498RAE9_9FIRM</name>
<comment type="similarity">
    <text evidence="1">Belongs to the UPF0251 family.</text>
</comment>
<accession>A0A498RAE9</accession>
<evidence type="ECO:0000313" key="3">
    <source>
        <dbReference type="Proteomes" id="UP000277811"/>
    </source>
</evidence>
<dbReference type="PANTHER" id="PTHR37478:SF2">
    <property type="entry name" value="UPF0251 PROTEIN TK0562"/>
    <property type="match status" value="1"/>
</dbReference>
<protein>
    <submittedName>
        <fullName evidence="2">Rna polymerase sigma factor region 3/4</fullName>
    </submittedName>
</protein>
<sequence>MRNVEEVVISLEEMEALRLFDIEQMSQGAAAEKMGISHSTFHRLINKAHQKVAAALWQGKALTIEGGSYRLDHPHKNELRHFICKQCSREWDVLHGAGQSGMDMQCPNCESRDIMRQG</sequence>
<proteinExistence type="inferred from homology"/>
<evidence type="ECO:0000256" key="1">
    <source>
        <dbReference type="ARBA" id="ARBA00009350"/>
    </source>
</evidence>
<gene>
    <name evidence="2" type="ORF">LUCI_3643</name>
</gene>
<evidence type="ECO:0000313" key="2">
    <source>
        <dbReference type="EMBL" id="VBB08371.1"/>
    </source>
</evidence>
<dbReference type="EMBL" id="UPPP01000088">
    <property type="protein sequence ID" value="VBB08371.1"/>
    <property type="molecule type" value="Genomic_DNA"/>
</dbReference>
<dbReference type="Gene3D" id="1.10.10.10">
    <property type="entry name" value="Winged helix-like DNA-binding domain superfamily/Winged helix DNA-binding domain"/>
    <property type="match status" value="1"/>
</dbReference>
<organism evidence="2 3">
    <name type="scientific">Lucifera butyrica</name>
    <dbReference type="NCBI Taxonomy" id="1351585"/>
    <lineage>
        <taxon>Bacteria</taxon>
        <taxon>Bacillati</taxon>
        <taxon>Bacillota</taxon>
        <taxon>Negativicutes</taxon>
        <taxon>Veillonellales</taxon>
        <taxon>Veillonellaceae</taxon>
        <taxon>Lucifera</taxon>
    </lineage>
</organism>
<dbReference type="InterPro" id="IPR013324">
    <property type="entry name" value="RNA_pol_sigma_r3/r4-like"/>
</dbReference>
<dbReference type="InterPro" id="IPR036388">
    <property type="entry name" value="WH-like_DNA-bd_sf"/>
</dbReference>
<dbReference type="Pfam" id="PF02001">
    <property type="entry name" value="DUF134"/>
    <property type="match status" value="1"/>
</dbReference>
<dbReference type="Proteomes" id="UP000277811">
    <property type="component" value="Unassembled WGS sequence"/>
</dbReference>
<dbReference type="PANTHER" id="PTHR37478">
    <property type="match status" value="1"/>
</dbReference>
<dbReference type="AlphaFoldDB" id="A0A498RAE9"/>